<sequence>MSDPTTLSARELSTAIHARQLSCREVMAAFLSRIDAQNPAINAIVSLRPAEELLAEAEARDQELARGLSRGWMHGFPHAVKDLSMTAGLVTSMGSPLFARFKPDEDSIHAARIRAAGAIFIGKTNTPEFGLGSHTYNPLFGPTRNPYDLSRSAGGSSGGAAAALAARLVPVADGSDMMGSLRNPAAFTNVIGFRPSYGRVPGGPGPELFMDTMATDGPMARSVGDLAMLLAVQAGYDPRAPQSLDGDGQEFAGELRSSVKGLRIGWLGDFGGYLPFEDGILDLNRKALDVLAGLGAHVEETGTGFDMERLWQAWVALRQWRVAAKLAQLYDDPQKREHLKPEAIWEIEGGRALDMQAIEAASLTRSAWHRAVLSLFGKYDYLVAPSAQVFPFDVDLDWPKAIAGRTMDTYHRWMEVVVGVSILGLPAIALPAGFGPGGLPTGFQLIGRPRDDLGLLACAKAYDAATDWTERTPGNA</sequence>
<evidence type="ECO:0000313" key="3">
    <source>
        <dbReference type="Proteomes" id="UP000559404"/>
    </source>
</evidence>
<reference evidence="2 3" key="1">
    <citation type="submission" date="2020-07" db="EMBL/GenBank/DDBJ databases">
        <authorList>
            <person name="Li M."/>
        </authorList>
    </citation>
    <scope>NUCLEOTIDE SEQUENCE [LARGE SCALE GENOMIC DNA]</scope>
    <source>
        <strain evidence="2 3">DSM 23284</strain>
    </source>
</reference>
<accession>A0A838XL71</accession>
<dbReference type="RefSeq" id="WP_181760261.1">
    <property type="nucleotide sequence ID" value="NZ_BMCR01000003.1"/>
</dbReference>
<evidence type="ECO:0000313" key="2">
    <source>
        <dbReference type="EMBL" id="MBA4612069.1"/>
    </source>
</evidence>
<keyword evidence="3" id="KW-1185">Reference proteome</keyword>
<evidence type="ECO:0000259" key="1">
    <source>
        <dbReference type="Pfam" id="PF01425"/>
    </source>
</evidence>
<dbReference type="SUPFAM" id="SSF75304">
    <property type="entry name" value="Amidase signature (AS) enzymes"/>
    <property type="match status" value="1"/>
</dbReference>
<reference evidence="2 3" key="2">
    <citation type="submission" date="2020-08" db="EMBL/GenBank/DDBJ databases">
        <title>Stappia taiwanensis sp. nov., isolated from a coastal thermal spring.</title>
        <authorList>
            <person name="Kampfer P."/>
        </authorList>
    </citation>
    <scope>NUCLEOTIDE SEQUENCE [LARGE SCALE GENOMIC DNA]</scope>
    <source>
        <strain evidence="2 3">DSM 23284</strain>
    </source>
</reference>
<comment type="caution">
    <text evidence="2">The sequence shown here is derived from an EMBL/GenBank/DDBJ whole genome shotgun (WGS) entry which is preliminary data.</text>
</comment>
<dbReference type="Gene3D" id="3.90.1300.10">
    <property type="entry name" value="Amidase signature (AS) domain"/>
    <property type="match status" value="1"/>
</dbReference>
<dbReference type="Proteomes" id="UP000559404">
    <property type="component" value="Unassembled WGS sequence"/>
</dbReference>
<protein>
    <submittedName>
        <fullName evidence="2">Amidase</fullName>
    </submittedName>
</protein>
<dbReference type="EMBL" id="JACEON010000008">
    <property type="protein sequence ID" value="MBA4612069.1"/>
    <property type="molecule type" value="Genomic_DNA"/>
</dbReference>
<dbReference type="PANTHER" id="PTHR11895">
    <property type="entry name" value="TRANSAMIDASE"/>
    <property type="match status" value="1"/>
</dbReference>
<dbReference type="AlphaFoldDB" id="A0A838XL71"/>
<dbReference type="InterPro" id="IPR000120">
    <property type="entry name" value="Amidase"/>
</dbReference>
<dbReference type="NCBIfam" id="NF005686">
    <property type="entry name" value="PRK07486.1"/>
    <property type="match status" value="1"/>
</dbReference>
<gene>
    <name evidence="2" type="ORF">H1W37_10420</name>
</gene>
<dbReference type="GO" id="GO:0003824">
    <property type="term" value="F:catalytic activity"/>
    <property type="evidence" value="ECO:0007669"/>
    <property type="project" value="InterPro"/>
</dbReference>
<dbReference type="InterPro" id="IPR036928">
    <property type="entry name" value="AS_sf"/>
</dbReference>
<name>A0A838XL71_9HYPH</name>
<dbReference type="InterPro" id="IPR023631">
    <property type="entry name" value="Amidase_dom"/>
</dbReference>
<dbReference type="Pfam" id="PF01425">
    <property type="entry name" value="Amidase"/>
    <property type="match status" value="1"/>
</dbReference>
<feature type="domain" description="Amidase" evidence="1">
    <location>
        <begin position="25"/>
        <end position="456"/>
    </location>
</feature>
<dbReference type="PANTHER" id="PTHR11895:SF76">
    <property type="entry name" value="INDOLEACETAMIDE HYDROLASE"/>
    <property type="match status" value="1"/>
</dbReference>
<proteinExistence type="predicted"/>
<organism evidence="2 3">
    <name type="scientific">Stappia taiwanensis</name>
    <dbReference type="NCBI Taxonomy" id="992267"/>
    <lineage>
        <taxon>Bacteria</taxon>
        <taxon>Pseudomonadati</taxon>
        <taxon>Pseudomonadota</taxon>
        <taxon>Alphaproteobacteria</taxon>
        <taxon>Hyphomicrobiales</taxon>
        <taxon>Stappiaceae</taxon>
        <taxon>Stappia</taxon>
    </lineage>
</organism>